<organism evidence="3">
    <name type="scientific">hydrothermal vent metagenome</name>
    <dbReference type="NCBI Taxonomy" id="652676"/>
    <lineage>
        <taxon>unclassified sequences</taxon>
        <taxon>metagenomes</taxon>
        <taxon>ecological metagenomes</taxon>
    </lineage>
</organism>
<dbReference type="AlphaFoldDB" id="A0A3B1C922"/>
<dbReference type="EMBL" id="UOGA01000034">
    <property type="protein sequence ID" value="VAX15175.1"/>
    <property type="molecule type" value="Genomic_DNA"/>
</dbReference>
<dbReference type="PANTHER" id="PTHR43201:SF8">
    <property type="entry name" value="ACYL-COA SYNTHETASE FAMILY MEMBER 3"/>
    <property type="match status" value="1"/>
</dbReference>
<protein>
    <submittedName>
        <fullName evidence="3">FIGfam138462: Acyl-CoA synthetase, AMP-(Fatty) acid ligase</fullName>
    </submittedName>
</protein>
<sequence>MDFLTFPNNTACLLDNYSDNSPVAVRLEGPVSVNKFIHDIRQLASTLPQAQHVMNLCEDRYAFMVGFAAAMLCRQVTLMPHTIAPETLAQIIKGYEGVYCLADDVKTQVEVETRFVETAGSGEDSLENTPSFPLSQPAVITFTSGSTGNPASHEKSWGSLVKGAILAVRRFNLGSGSAYSGVATVPQQHMYGFETSIMTPLRSGGAFYTRRAFFPEDIHRAFKSLSPPRVLVTTPFHLRAMVKEGPSLPEIELIISATAPLSSNLALQVENTFNSKVYEIFGCTEAGSIASRRTVETDVWKTYEGINIFETGDGFEVSGGHIDFPTVVPDTLELGSESEFTLLGRNQDMVNIAGKRASLSDLNIKLNEIDGVEDGIFYIPEENSEDGRVKRLKAFAVAPRMNENDIINMLAKVMDRVFLPRPLFLVDKLPRNGTGKVARARLLQMAKDMTNDEAT</sequence>
<dbReference type="InterPro" id="IPR000873">
    <property type="entry name" value="AMP-dep_synth/lig_dom"/>
</dbReference>
<evidence type="ECO:0000313" key="3">
    <source>
        <dbReference type="EMBL" id="VAX15175.1"/>
    </source>
</evidence>
<dbReference type="InterPro" id="IPR045851">
    <property type="entry name" value="AMP-bd_C_sf"/>
</dbReference>
<gene>
    <name evidence="3" type="ORF">MNBD_NITROSPINAE04-277</name>
</gene>
<dbReference type="Gene3D" id="3.40.50.12780">
    <property type="entry name" value="N-terminal domain of ligase-like"/>
    <property type="match status" value="1"/>
</dbReference>
<dbReference type="Gene3D" id="3.30.300.30">
    <property type="match status" value="1"/>
</dbReference>
<dbReference type="SUPFAM" id="SSF56801">
    <property type="entry name" value="Acetyl-CoA synthetase-like"/>
    <property type="match status" value="1"/>
</dbReference>
<dbReference type="InterPro" id="IPR042099">
    <property type="entry name" value="ANL_N_sf"/>
</dbReference>
<comment type="similarity">
    <text evidence="1">Belongs to the ATP-dependent AMP-binding enzyme family.</text>
</comment>
<keyword evidence="3" id="KW-0436">Ligase</keyword>
<evidence type="ECO:0000259" key="2">
    <source>
        <dbReference type="Pfam" id="PF00501"/>
    </source>
</evidence>
<dbReference type="GO" id="GO:0031956">
    <property type="term" value="F:medium-chain fatty acid-CoA ligase activity"/>
    <property type="evidence" value="ECO:0007669"/>
    <property type="project" value="TreeGrafter"/>
</dbReference>
<dbReference type="Pfam" id="PF00501">
    <property type="entry name" value="AMP-binding"/>
    <property type="match status" value="1"/>
</dbReference>
<evidence type="ECO:0000256" key="1">
    <source>
        <dbReference type="ARBA" id="ARBA00006432"/>
    </source>
</evidence>
<dbReference type="GO" id="GO:0006631">
    <property type="term" value="P:fatty acid metabolic process"/>
    <property type="evidence" value="ECO:0007669"/>
    <property type="project" value="TreeGrafter"/>
</dbReference>
<accession>A0A3B1C922</accession>
<proteinExistence type="inferred from homology"/>
<dbReference type="PANTHER" id="PTHR43201">
    <property type="entry name" value="ACYL-COA SYNTHETASE"/>
    <property type="match status" value="1"/>
</dbReference>
<reference evidence="3" key="1">
    <citation type="submission" date="2018-06" db="EMBL/GenBank/DDBJ databases">
        <authorList>
            <person name="Zhirakovskaya E."/>
        </authorList>
    </citation>
    <scope>NUCLEOTIDE SEQUENCE</scope>
</reference>
<feature type="domain" description="AMP-dependent synthetase/ligase" evidence="2">
    <location>
        <begin position="49"/>
        <end position="292"/>
    </location>
</feature>
<name>A0A3B1C922_9ZZZZ</name>